<gene>
    <name evidence="2" type="ORF">N5B56_02870</name>
</gene>
<protein>
    <recommendedName>
        <fullName evidence="4">Fibronectin type-III domain-containing protein</fullName>
    </recommendedName>
</protein>
<reference evidence="2" key="1">
    <citation type="submission" date="2022-09" db="EMBL/GenBank/DDBJ databases">
        <title>Eubacterium sp. LFL-14 isolated from human feces.</title>
        <authorList>
            <person name="Liu F."/>
        </authorList>
    </citation>
    <scope>NUCLEOTIDE SEQUENCE</scope>
    <source>
        <strain evidence="2">LFL-14</strain>
    </source>
</reference>
<keyword evidence="3" id="KW-1185">Reference proteome</keyword>
<dbReference type="EMBL" id="JAODBU010000003">
    <property type="protein sequence ID" value="MCT7398032.1"/>
    <property type="molecule type" value="Genomic_DNA"/>
</dbReference>
<dbReference type="Gene3D" id="2.60.40.10">
    <property type="entry name" value="Immunoglobulins"/>
    <property type="match status" value="1"/>
</dbReference>
<sequence>MLNITRSLKYIIKKYNKILYLNIYMLVIIGSLLISTKCSAALNDIVYFDSDNQFLEYFSKNIYDEQDDELNPDLGYRYNVKYYGYKNTTRTSDKFSCCKNKYNENVLIKNIVLNYSDRKREAYAIIAFETNIINYRTNDCKIYINGELEDSVKLYNVNNRMIGYLRIDIFSRCINYKVEVATVGKDGEKLRTAVEVELYYPLVTTKQLINKIENTQDNKGLNIEWKDLGKVESYYVFRSKQKDGIYELIGKKNWPLFTDNDVKKGKTYYYHIFANFVNGEELQSDDVEGMLRQVDNVKTNKTKLNKPKIRIKKKSRNWQIYWGIISDKSTCIEIYMKNGRGKYKNFRKINITTNLKKRKNKKGAVGITSSRKSLVKGVKYQFKARTFYYKKNGKKVSSKWSNVIKLKG</sequence>
<comment type="caution">
    <text evidence="2">The sequence shown here is derived from an EMBL/GenBank/DDBJ whole genome shotgun (WGS) entry which is preliminary data.</text>
</comment>
<feature type="transmembrane region" description="Helical" evidence="1">
    <location>
        <begin position="21"/>
        <end position="42"/>
    </location>
</feature>
<keyword evidence="1" id="KW-0472">Membrane</keyword>
<keyword evidence="1" id="KW-1133">Transmembrane helix</keyword>
<accession>A0ABT2M0U3</accession>
<evidence type="ECO:0000313" key="3">
    <source>
        <dbReference type="Proteomes" id="UP001431199"/>
    </source>
</evidence>
<name>A0ABT2M0U3_9FIRM</name>
<dbReference type="InterPro" id="IPR013783">
    <property type="entry name" value="Ig-like_fold"/>
</dbReference>
<dbReference type="Proteomes" id="UP001431199">
    <property type="component" value="Unassembled WGS sequence"/>
</dbReference>
<keyword evidence="1" id="KW-0812">Transmembrane</keyword>
<dbReference type="RefSeq" id="WP_147585405.1">
    <property type="nucleotide sequence ID" value="NZ_JAODBU010000003.1"/>
</dbReference>
<evidence type="ECO:0000256" key="1">
    <source>
        <dbReference type="SAM" id="Phobius"/>
    </source>
</evidence>
<evidence type="ECO:0000313" key="2">
    <source>
        <dbReference type="EMBL" id="MCT7398032.1"/>
    </source>
</evidence>
<organism evidence="2 3">
    <name type="scientific">Eubacterium album</name>
    <dbReference type="NCBI Taxonomy" id="2978477"/>
    <lineage>
        <taxon>Bacteria</taxon>
        <taxon>Bacillati</taxon>
        <taxon>Bacillota</taxon>
        <taxon>Clostridia</taxon>
        <taxon>Eubacteriales</taxon>
        <taxon>Eubacteriaceae</taxon>
        <taxon>Eubacterium</taxon>
    </lineage>
</organism>
<evidence type="ECO:0008006" key="4">
    <source>
        <dbReference type="Google" id="ProtNLM"/>
    </source>
</evidence>
<proteinExistence type="predicted"/>